<reference evidence="1" key="1">
    <citation type="submission" date="2021-05" db="EMBL/GenBank/DDBJ databases">
        <authorList>
            <person name="Pan Q."/>
            <person name="Jouanno E."/>
            <person name="Zahm M."/>
            <person name="Klopp C."/>
            <person name="Cabau C."/>
            <person name="Louis A."/>
            <person name="Berthelot C."/>
            <person name="Parey E."/>
            <person name="Roest Crollius H."/>
            <person name="Montfort J."/>
            <person name="Robinson-Rechavi M."/>
            <person name="Bouchez O."/>
            <person name="Lampietro C."/>
            <person name="Lopez Roques C."/>
            <person name="Donnadieu C."/>
            <person name="Postlethwait J."/>
            <person name="Bobe J."/>
            <person name="Dillon D."/>
            <person name="Chandos A."/>
            <person name="von Hippel F."/>
            <person name="Guiguen Y."/>
        </authorList>
    </citation>
    <scope>NUCLEOTIDE SEQUENCE</scope>
    <source>
        <strain evidence="1">YG-Jan2019</strain>
    </source>
</reference>
<comment type="caution">
    <text evidence="1">The sequence shown here is derived from an EMBL/GenBank/DDBJ whole genome shotgun (WGS) entry which is preliminary data.</text>
</comment>
<proteinExistence type="predicted"/>
<name>A0ACC2FGJ5_DALPE</name>
<protein>
    <submittedName>
        <fullName evidence="1">Uncharacterized protein</fullName>
    </submittedName>
</protein>
<sequence>MIIIAHFAMLLLVQHKDSVSCTVHGKQLETITAAVGEALVLNCTYNCSSGFLHGHWERVPECSQCPGIMKSEHVSNGDLCTLPLYFRHLSLEDIRYNYTCFTEDRENEKLPLNTERLVSLQKQAQPRAQTTKVTADLSVTVLPNHEDITISDGFTGVKLLAAITVMVAVVLAFVAVYLCMSRNQYVKGKSAVGQRTKEGSAVARQTSTGTFPTNCERVAVRITPADCQSDQEVPYADIMITVRGSSTPELTQISYLSPGDHRERWREETGPSPAARAHLQASRSADLLHVHPREVSRKMSTSSEYAIITYS</sequence>
<dbReference type="Proteomes" id="UP001157502">
    <property type="component" value="Chromosome 28"/>
</dbReference>
<evidence type="ECO:0000313" key="2">
    <source>
        <dbReference type="Proteomes" id="UP001157502"/>
    </source>
</evidence>
<dbReference type="EMBL" id="CM055755">
    <property type="protein sequence ID" value="KAJ7990479.1"/>
    <property type="molecule type" value="Genomic_DNA"/>
</dbReference>
<evidence type="ECO:0000313" key="1">
    <source>
        <dbReference type="EMBL" id="KAJ7990479.1"/>
    </source>
</evidence>
<accession>A0ACC2FGJ5</accession>
<keyword evidence="2" id="KW-1185">Reference proteome</keyword>
<gene>
    <name evidence="1" type="ORF">DPEC_G00300740</name>
</gene>
<organism evidence="1 2">
    <name type="scientific">Dallia pectoralis</name>
    <name type="common">Alaska blackfish</name>
    <dbReference type="NCBI Taxonomy" id="75939"/>
    <lineage>
        <taxon>Eukaryota</taxon>
        <taxon>Metazoa</taxon>
        <taxon>Chordata</taxon>
        <taxon>Craniata</taxon>
        <taxon>Vertebrata</taxon>
        <taxon>Euteleostomi</taxon>
        <taxon>Actinopterygii</taxon>
        <taxon>Neopterygii</taxon>
        <taxon>Teleostei</taxon>
        <taxon>Protacanthopterygii</taxon>
        <taxon>Esociformes</taxon>
        <taxon>Umbridae</taxon>
        <taxon>Dallia</taxon>
    </lineage>
</organism>